<dbReference type="EMBL" id="RWJN01000019">
    <property type="protein sequence ID" value="TCD70552.1"/>
    <property type="molecule type" value="Genomic_DNA"/>
</dbReference>
<accession>A0A4R0RTI1</accession>
<feature type="region of interest" description="Disordered" evidence="1">
    <location>
        <begin position="590"/>
        <end position="642"/>
    </location>
</feature>
<dbReference type="Proteomes" id="UP000292702">
    <property type="component" value="Unassembled WGS sequence"/>
</dbReference>
<gene>
    <name evidence="2" type="ORF">EIP91_002898</name>
</gene>
<evidence type="ECO:0008006" key="4">
    <source>
        <dbReference type="Google" id="ProtNLM"/>
    </source>
</evidence>
<proteinExistence type="predicted"/>
<name>A0A4R0RTI1_9APHY</name>
<keyword evidence="3" id="KW-1185">Reference proteome</keyword>
<sequence>MNGVMTMSATTTEQFRRPAKLWRRLTPITEVLNEAAITVQLTEDLMLVQKEIPLNRYRIQVPRDENARLGYTSRVQEVEALLWKKKKQPARTWADLDAAILKVIFEATIPPSAFLDPSIQHGPNSLWCKAMFMRKSLVLVCKSWKRVALPFLYGEVVLRRAGQVLAFARTVQGSYLRSPIAHLVRSISCVCDVPIPLRHLVGRCAAIIFELCPRITAVTFSPEFIGLYHITERDQWQDEDDNCFLMALQSAAHHIHELKFRSYSLFTDKAPHAPETLPVSILPSFWSLKILHLPINEQPWPLEYPSFLHFRSLEELTMVFNVTAYAESQIRVLSSWLLPVLRQTSIRFACRSKVTCQHDIRRALPIFFGKHGMKLTHLDIAPCPSISCRCSPKPCDEEHDVWYPTIMSIVGLCPFVTHIVLPFDDDDIRVAVDRHPDLRIDVWGSSASGMLHNNPHWQNYRVLSEAFVDFPDAVRILDDTSSELARLETTVHRIYNHCILKTPFFIAAPAPMFTGSKDFSPRGYYGDLATLQPWQSGYPRFWDKQMIYYASLEDDSLSDADTSEIHVPSDDTMVDMEDVLEEGMQHLMIGGSTYRGSDASSESSDDSTNGDEASAEGTEYWANSSGGEEWSDDEEMMEDSDGGVNRELKLELCGLKDELKGRESGSAELTEEEALEKFSATLDVGCVHYERVF</sequence>
<organism evidence="2 3">
    <name type="scientific">Steccherinum ochraceum</name>
    <dbReference type="NCBI Taxonomy" id="92696"/>
    <lineage>
        <taxon>Eukaryota</taxon>
        <taxon>Fungi</taxon>
        <taxon>Dikarya</taxon>
        <taxon>Basidiomycota</taxon>
        <taxon>Agaricomycotina</taxon>
        <taxon>Agaricomycetes</taxon>
        <taxon>Polyporales</taxon>
        <taxon>Steccherinaceae</taxon>
        <taxon>Steccherinum</taxon>
    </lineage>
</organism>
<dbReference type="AlphaFoldDB" id="A0A4R0RTI1"/>
<evidence type="ECO:0000256" key="1">
    <source>
        <dbReference type="SAM" id="MobiDB-lite"/>
    </source>
</evidence>
<comment type="caution">
    <text evidence="2">The sequence shown here is derived from an EMBL/GenBank/DDBJ whole genome shotgun (WGS) entry which is preliminary data.</text>
</comment>
<reference evidence="2 3" key="1">
    <citation type="submission" date="2018-11" db="EMBL/GenBank/DDBJ databases">
        <title>Genome assembly of Steccherinum ochraceum LE-BIN_3174, the white-rot fungus of the Steccherinaceae family (The Residual Polyporoid clade, Polyporales, Basidiomycota).</title>
        <authorList>
            <person name="Fedorova T.V."/>
            <person name="Glazunova O.A."/>
            <person name="Landesman E.O."/>
            <person name="Moiseenko K.V."/>
            <person name="Psurtseva N.V."/>
            <person name="Savinova O.S."/>
            <person name="Shakhova N.V."/>
            <person name="Tyazhelova T.V."/>
            <person name="Vasina D.V."/>
        </authorList>
    </citation>
    <scope>NUCLEOTIDE SEQUENCE [LARGE SCALE GENOMIC DNA]</scope>
    <source>
        <strain evidence="2 3">LE-BIN_3174</strain>
    </source>
</reference>
<protein>
    <recommendedName>
        <fullName evidence="4">F-box domain-containing protein</fullName>
    </recommendedName>
</protein>
<dbReference type="OrthoDB" id="3060996at2759"/>
<evidence type="ECO:0000313" key="2">
    <source>
        <dbReference type="EMBL" id="TCD70552.1"/>
    </source>
</evidence>
<evidence type="ECO:0000313" key="3">
    <source>
        <dbReference type="Proteomes" id="UP000292702"/>
    </source>
</evidence>
<feature type="compositionally biased region" description="Acidic residues" evidence="1">
    <location>
        <begin position="629"/>
        <end position="641"/>
    </location>
</feature>